<evidence type="ECO:0000313" key="8">
    <source>
        <dbReference type="Proteomes" id="UP001225598"/>
    </source>
</evidence>
<sequence>MNSEESAFIVQVGGSTAEEVAGGSLEQNPLARGNRLSSASWALVARRTWNDFFLNAMMDRGAVQTFFMLLTFAPTVLAAYSIATLALAKNEAQVTELTDELISEYIPDGIADTVRGVVDVIVGSSSEGTIALVVGVLVALFSSSAWVRSFARSANYVYGRVEGRTVVPTWLVMWGLTIVMVLGAVMMLGAFLLRQSIVAVFLQPIAEPLGITGTVNFLLGIFLPVWAWLRYPVIAVLAIVMIALLYHYAPNVRPSRFRWLSFGSVFSICSIGIVWWLFSLYLSTFASTNAYGAVGTIIAVLMALWIMNVILVLGVKLDAEILRAKELQLGYDSEHTIQAPPRSSKAALHYANTQQRLEQAAQDIKLNAKKG</sequence>
<feature type="transmembrane region" description="Helical" evidence="6">
    <location>
        <begin position="229"/>
        <end position="247"/>
    </location>
</feature>
<dbReference type="RefSeq" id="WP_284826008.1">
    <property type="nucleotide sequence ID" value="NZ_CP126969.1"/>
</dbReference>
<organism evidence="7 8">
    <name type="scientific">Corynebacterium breve</name>
    <dbReference type="NCBI Taxonomy" id="3049799"/>
    <lineage>
        <taxon>Bacteria</taxon>
        <taxon>Bacillati</taxon>
        <taxon>Actinomycetota</taxon>
        <taxon>Actinomycetes</taxon>
        <taxon>Mycobacteriales</taxon>
        <taxon>Corynebacteriaceae</taxon>
        <taxon>Corynebacterium</taxon>
    </lineage>
</organism>
<dbReference type="InterPro" id="IPR017039">
    <property type="entry name" value="Virul_fac_BrkB"/>
</dbReference>
<feature type="transmembrane region" description="Helical" evidence="6">
    <location>
        <begin position="130"/>
        <end position="151"/>
    </location>
</feature>
<name>A0ABY8VJT5_9CORY</name>
<protein>
    <submittedName>
        <fullName evidence="7">YihY/virulence factor BrkB family protein</fullName>
    </submittedName>
</protein>
<evidence type="ECO:0000313" key="7">
    <source>
        <dbReference type="EMBL" id="WIM68464.1"/>
    </source>
</evidence>
<feature type="transmembrane region" description="Helical" evidence="6">
    <location>
        <begin position="259"/>
        <end position="278"/>
    </location>
</feature>
<gene>
    <name evidence="7" type="ORF">QP027_03445</name>
</gene>
<keyword evidence="8" id="KW-1185">Reference proteome</keyword>
<comment type="subcellular location">
    <subcellularLocation>
        <location evidence="1">Cell membrane</location>
        <topology evidence="1">Multi-pass membrane protein</topology>
    </subcellularLocation>
</comment>
<keyword evidence="5 6" id="KW-0472">Membrane</keyword>
<dbReference type="EMBL" id="CP126969">
    <property type="protein sequence ID" value="WIM68464.1"/>
    <property type="molecule type" value="Genomic_DNA"/>
</dbReference>
<dbReference type="Proteomes" id="UP001225598">
    <property type="component" value="Chromosome"/>
</dbReference>
<evidence type="ECO:0000256" key="3">
    <source>
        <dbReference type="ARBA" id="ARBA00022692"/>
    </source>
</evidence>
<evidence type="ECO:0000256" key="2">
    <source>
        <dbReference type="ARBA" id="ARBA00022475"/>
    </source>
</evidence>
<keyword evidence="4 6" id="KW-1133">Transmembrane helix</keyword>
<dbReference type="PIRSF" id="PIRSF035875">
    <property type="entry name" value="RNase_BN"/>
    <property type="match status" value="1"/>
</dbReference>
<proteinExistence type="predicted"/>
<evidence type="ECO:0000256" key="6">
    <source>
        <dbReference type="SAM" id="Phobius"/>
    </source>
</evidence>
<keyword evidence="2" id="KW-1003">Cell membrane</keyword>
<accession>A0ABY8VJT5</accession>
<dbReference type="PANTHER" id="PTHR30213:SF0">
    <property type="entry name" value="UPF0761 MEMBRANE PROTEIN YIHY"/>
    <property type="match status" value="1"/>
</dbReference>
<reference evidence="7 8" key="1">
    <citation type="submission" date="2023-05" db="EMBL/GenBank/DDBJ databases">
        <title>Corynebacterium suedekumii sp. nov. and Corynebacterium breve sp. nov. isolated from raw cow's milk.</title>
        <authorList>
            <person name="Baer M.K."/>
            <person name="Mehl L."/>
            <person name="Hellmuth R."/>
            <person name="Marke G."/>
            <person name="Lipski A."/>
        </authorList>
    </citation>
    <scope>NUCLEOTIDE SEQUENCE [LARGE SCALE GENOMIC DNA]</scope>
    <source>
        <strain evidence="7 8">R4</strain>
    </source>
</reference>
<feature type="transmembrane region" description="Helical" evidence="6">
    <location>
        <begin position="290"/>
        <end position="315"/>
    </location>
</feature>
<evidence type="ECO:0000256" key="4">
    <source>
        <dbReference type="ARBA" id="ARBA00022989"/>
    </source>
</evidence>
<feature type="transmembrane region" description="Helical" evidence="6">
    <location>
        <begin position="171"/>
        <end position="193"/>
    </location>
</feature>
<feature type="transmembrane region" description="Helical" evidence="6">
    <location>
        <begin position="66"/>
        <end position="88"/>
    </location>
</feature>
<keyword evidence="3 6" id="KW-0812">Transmembrane</keyword>
<dbReference type="Pfam" id="PF03631">
    <property type="entry name" value="Virul_fac_BrkB"/>
    <property type="match status" value="1"/>
</dbReference>
<evidence type="ECO:0000256" key="5">
    <source>
        <dbReference type="ARBA" id="ARBA00023136"/>
    </source>
</evidence>
<evidence type="ECO:0000256" key="1">
    <source>
        <dbReference type="ARBA" id="ARBA00004651"/>
    </source>
</evidence>
<dbReference type="PANTHER" id="PTHR30213">
    <property type="entry name" value="INNER MEMBRANE PROTEIN YHJD"/>
    <property type="match status" value="1"/>
</dbReference>